<accession>A0A0C9TR25</accession>
<evidence type="ECO:0000256" key="4">
    <source>
        <dbReference type="ARBA" id="ARBA00022692"/>
    </source>
</evidence>
<reference evidence="11" key="2">
    <citation type="submission" date="2015-01" db="EMBL/GenBank/DDBJ databases">
        <title>Evolutionary Origins and Diversification of the Mycorrhizal Mutualists.</title>
        <authorList>
            <consortium name="DOE Joint Genome Institute"/>
            <consortium name="Mycorrhizal Genomics Consortium"/>
            <person name="Kohler A."/>
            <person name="Kuo A."/>
            <person name="Nagy L.G."/>
            <person name="Floudas D."/>
            <person name="Copeland A."/>
            <person name="Barry K.W."/>
            <person name="Cichocki N."/>
            <person name="Veneault-Fourrey C."/>
            <person name="LaButti K."/>
            <person name="Lindquist E.A."/>
            <person name="Lipzen A."/>
            <person name="Lundell T."/>
            <person name="Morin E."/>
            <person name="Murat C."/>
            <person name="Riley R."/>
            <person name="Ohm R."/>
            <person name="Sun H."/>
            <person name="Tunlid A."/>
            <person name="Henrissat B."/>
            <person name="Grigoriev I.V."/>
            <person name="Hibbett D.S."/>
            <person name="Martin F."/>
        </authorList>
    </citation>
    <scope>NUCLEOTIDE SEQUENCE [LARGE SCALE GENOMIC DNA]</scope>
    <source>
        <strain evidence="11">ATCC 200175</strain>
    </source>
</reference>
<dbReference type="Pfam" id="PF03169">
    <property type="entry name" value="OPT"/>
    <property type="match status" value="1"/>
</dbReference>
<dbReference type="Proteomes" id="UP000053647">
    <property type="component" value="Unassembled WGS sequence"/>
</dbReference>
<evidence type="ECO:0000256" key="3">
    <source>
        <dbReference type="ARBA" id="ARBA00022448"/>
    </source>
</evidence>
<evidence type="ECO:0000256" key="1">
    <source>
        <dbReference type="ARBA" id="ARBA00004141"/>
    </source>
</evidence>
<keyword evidence="5" id="KW-0571">Peptide transport</keyword>
<keyword evidence="7 9" id="KW-1133">Transmembrane helix</keyword>
<feature type="transmembrane region" description="Helical" evidence="9">
    <location>
        <begin position="307"/>
        <end position="326"/>
    </location>
</feature>
<evidence type="ECO:0000256" key="9">
    <source>
        <dbReference type="SAM" id="Phobius"/>
    </source>
</evidence>
<evidence type="ECO:0000256" key="2">
    <source>
        <dbReference type="ARBA" id="ARBA00008807"/>
    </source>
</evidence>
<feature type="transmembrane region" description="Helical" evidence="9">
    <location>
        <begin position="585"/>
        <end position="606"/>
    </location>
</feature>
<feature type="transmembrane region" description="Helical" evidence="9">
    <location>
        <begin position="432"/>
        <end position="453"/>
    </location>
</feature>
<name>A0A0C9TR25_PAXIN</name>
<evidence type="ECO:0000256" key="8">
    <source>
        <dbReference type="ARBA" id="ARBA00023136"/>
    </source>
</evidence>
<evidence type="ECO:0000313" key="10">
    <source>
        <dbReference type="EMBL" id="KIJ10187.1"/>
    </source>
</evidence>
<keyword evidence="8 9" id="KW-0472">Membrane</keyword>
<gene>
    <name evidence="10" type="ORF">PAXINDRAFT_164294</name>
</gene>
<feature type="transmembrane region" description="Helical" evidence="9">
    <location>
        <begin position="459"/>
        <end position="481"/>
    </location>
</feature>
<organism evidence="10 11">
    <name type="scientific">Paxillus involutus ATCC 200175</name>
    <dbReference type="NCBI Taxonomy" id="664439"/>
    <lineage>
        <taxon>Eukaryota</taxon>
        <taxon>Fungi</taxon>
        <taxon>Dikarya</taxon>
        <taxon>Basidiomycota</taxon>
        <taxon>Agaricomycotina</taxon>
        <taxon>Agaricomycetes</taxon>
        <taxon>Agaricomycetidae</taxon>
        <taxon>Boletales</taxon>
        <taxon>Paxilineae</taxon>
        <taxon>Paxillaceae</taxon>
        <taxon>Paxillus</taxon>
    </lineage>
</organism>
<proteinExistence type="inferred from homology"/>
<dbReference type="NCBIfam" id="TIGR00728">
    <property type="entry name" value="OPT_sfam"/>
    <property type="match status" value="1"/>
</dbReference>
<comment type="similarity">
    <text evidence="2">Belongs to the oligopeptide OPT transporter family.</text>
</comment>
<evidence type="ECO:0008006" key="12">
    <source>
        <dbReference type="Google" id="ProtNLM"/>
    </source>
</evidence>
<keyword evidence="11" id="KW-1185">Reference proteome</keyword>
<dbReference type="GO" id="GO:0015031">
    <property type="term" value="P:protein transport"/>
    <property type="evidence" value="ECO:0007669"/>
    <property type="project" value="UniProtKB-KW"/>
</dbReference>
<dbReference type="GO" id="GO:0016020">
    <property type="term" value="C:membrane"/>
    <property type="evidence" value="ECO:0007669"/>
    <property type="project" value="UniProtKB-SubCell"/>
</dbReference>
<feature type="transmembrane region" description="Helical" evidence="9">
    <location>
        <begin position="57"/>
        <end position="76"/>
    </location>
</feature>
<dbReference type="AlphaFoldDB" id="A0A0C9TR25"/>
<dbReference type="InterPro" id="IPR004813">
    <property type="entry name" value="OPT"/>
</dbReference>
<dbReference type="EMBL" id="KN819414">
    <property type="protein sequence ID" value="KIJ10187.1"/>
    <property type="molecule type" value="Genomic_DNA"/>
</dbReference>
<feature type="transmembrane region" description="Helical" evidence="9">
    <location>
        <begin position="82"/>
        <end position="103"/>
    </location>
</feature>
<evidence type="ECO:0000256" key="5">
    <source>
        <dbReference type="ARBA" id="ARBA00022856"/>
    </source>
</evidence>
<keyword evidence="4 9" id="KW-0812">Transmembrane</keyword>
<keyword evidence="6" id="KW-0653">Protein transport</keyword>
<dbReference type="HOGENOM" id="CLU_004965_3_0_1"/>
<evidence type="ECO:0000256" key="6">
    <source>
        <dbReference type="ARBA" id="ARBA00022927"/>
    </source>
</evidence>
<keyword evidence="3" id="KW-0813">Transport</keyword>
<feature type="transmembrane region" description="Helical" evidence="9">
    <location>
        <begin position="543"/>
        <end position="565"/>
    </location>
</feature>
<evidence type="ECO:0000313" key="11">
    <source>
        <dbReference type="Proteomes" id="UP000053647"/>
    </source>
</evidence>
<sequence length="636" mass="69745">MDPTSLDSDNASQHSVIKEDEAVYVNGEPVITTGWDVSRFLVDLRDDGDQALTFRSLFLGTVFAGLGAALCEIYYFKPIQVTVSTVFLLLLIYSFGVAWAKFLPQRSWVEGTRVERLGPILEFINPGEFKIKEHVISSLVASTAAYGNTAVLNFAAQRLYYNTDVKATTAVLATFSTACFGYGLCGLLRPLTVYPSEMVYWSNLPTVSIFQALHFDTTANRKRMKLFWTAFAVMFVWEVVPSYIFPLLSGFSVFCLASQHTSPAVQNIFTNIFGGADANEGLGLLSLSFDWQYITSTYMSLPLVQQANSWIGYGLCYIIFVAIYYSNGWNSKTFPMISTSIFSANGSIYDQEAVFGSTFQLNQTVLAEVGLPYLSGSSVWLNITNSLAVGGLLVHCIVFWGPAVKEAFVQARSGTQPDPHWKAIQKYKEVPYWWYICLLVLSFVAGLVVVLKGQTTLPWYSYIVALLFGSFVAPFSQLLYARMGNGIATNQLMKMVAGAITPGRPVANLYFTMWSHDIIGQSIGLAGDLKIGQYLKIPPRAMFLTQVWGTVLGAAINYVVMVSIVDAQRATLILPQGTNVWSGQYVQSLNSAAVMIFILSFAVFGASGKSRPFPSWAGNPAAGNVDHCNGNGALGS</sequence>
<dbReference type="GO" id="GO:0035673">
    <property type="term" value="F:oligopeptide transmembrane transporter activity"/>
    <property type="evidence" value="ECO:0007669"/>
    <property type="project" value="InterPro"/>
</dbReference>
<evidence type="ECO:0000256" key="7">
    <source>
        <dbReference type="ARBA" id="ARBA00022989"/>
    </source>
</evidence>
<dbReference type="InterPro" id="IPR004648">
    <property type="entry name" value="Oligpept_transpt"/>
</dbReference>
<protein>
    <recommendedName>
        <fullName evidence="12">Oligopeptide transporter</fullName>
    </recommendedName>
</protein>
<dbReference type="PANTHER" id="PTHR22601">
    <property type="entry name" value="ISP4 LIKE PROTEIN"/>
    <property type="match status" value="1"/>
</dbReference>
<reference evidence="10 11" key="1">
    <citation type="submission" date="2014-06" db="EMBL/GenBank/DDBJ databases">
        <authorList>
            <consortium name="DOE Joint Genome Institute"/>
            <person name="Kuo A."/>
            <person name="Kohler A."/>
            <person name="Nagy L.G."/>
            <person name="Floudas D."/>
            <person name="Copeland A."/>
            <person name="Barry K.W."/>
            <person name="Cichocki N."/>
            <person name="Veneault-Fourrey C."/>
            <person name="LaButti K."/>
            <person name="Lindquist E.A."/>
            <person name="Lipzen A."/>
            <person name="Lundell T."/>
            <person name="Morin E."/>
            <person name="Murat C."/>
            <person name="Sun H."/>
            <person name="Tunlid A."/>
            <person name="Henrissat B."/>
            <person name="Grigoriev I.V."/>
            <person name="Hibbett D.S."/>
            <person name="Martin F."/>
            <person name="Nordberg H.P."/>
            <person name="Cantor M.N."/>
            <person name="Hua S.X."/>
        </authorList>
    </citation>
    <scope>NUCLEOTIDE SEQUENCE [LARGE SCALE GENOMIC DNA]</scope>
    <source>
        <strain evidence="10 11">ATCC 200175</strain>
    </source>
</reference>
<comment type="subcellular location">
    <subcellularLocation>
        <location evidence="1">Membrane</location>
        <topology evidence="1">Multi-pass membrane protein</topology>
    </subcellularLocation>
</comment>
<feature type="transmembrane region" description="Helical" evidence="9">
    <location>
        <begin position="226"/>
        <end position="244"/>
    </location>
</feature>
<dbReference type="OrthoDB" id="9986677at2759"/>